<evidence type="ECO:0000256" key="3">
    <source>
        <dbReference type="ARBA" id="ARBA00022777"/>
    </source>
</evidence>
<dbReference type="PANTHER" id="PTHR43289:SF34">
    <property type="entry name" value="SERINE_THREONINE-PROTEIN KINASE YBDM-RELATED"/>
    <property type="match status" value="1"/>
</dbReference>
<dbReference type="Gene3D" id="1.10.510.10">
    <property type="entry name" value="Transferase(Phosphotransferase) domain 1"/>
    <property type="match status" value="1"/>
</dbReference>
<evidence type="ECO:0000259" key="6">
    <source>
        <dbReference type="PROSITE" id="PS50011"/>
    </source>
</evidence>
<dbReference type="Pfam" id="PF00069">
    <property type="entry name" value="Pkinase"/>
    <property type="match status" value="1"/>
</dbReference>
<dbReference type="CDD" id="cd14014">
    <property type="entry name" value="STKc_PknB_like"/>
    <property type="match status" value="1"/>
</dbReference>
<dbReference type="SUPFAM" id="SSF48452">
    <property type="entry name" value="TPR-like"/>
    <property type="match status" value="3"/>
</dbReference>
<evidence type="ECO:0000313" key="8">
    <source>
        <dbReference type="Proteomes" id="UP001165498"/>
    </source>
</evidence>
<dbReference type="PROSITE" id="PS50011">
    <property type="entry name" value="PROTEIN_KINASE_DOM"/>
    <property type="match status" value="1"/>
</dbReference>
<dbReference type="Gene3D" id="3.30.200.20">
    <property type="entry name" value="Phosphorylase Kinase, domain 1"/>
    <property type="match status" value="1"/>
</dbReference>
<proteinExistence type="predicted"/>
<keyword evidence="4 5" id="KW-0067">ATP-binding</keyword>
<dbReference type="InterPro" id="IPR011009">
    <property type="entry name" value="Kinase-like_dom_sf"/>
</dbReference>
<name>A0ABT1QPG8_9GAMM</name>
<keyword evidence="3 7" id="KW-0418">Kinase</keyword>
<evidence type="ECO:0000313" key="7">
    <source>
        <dbReference type="EMBL" id="MCQ4164184.1"/>
    </source>
</evidence>
<sequence length="966" mass="101965">MNAAVAARWKELAPLLDDLLELDAAARAPFLAGVADSELRGLLEDLLARESRRGFLDGNSADYAETLIGTPPPAQPQRIGEYRILDLIGEGGSGSVYRAEREVDGYTQQVALKLLRTGLRDPAEQARFRRERRILARLEHPAIARLIDGGFTAEGVPWFALEYVEGEPITRWCDARRLDVNARLRLFCQVCEAVEAAHRALIVHRDIKPANILVDTQGRPRLLDFGIAKLLDDSEREDDTRTGLRRLTPAYAAPEQFSGGVITTATDVYALGVLLHELLGGQRPGVAGVADTRNLSQKIGTQSAEAAQARGLTPRQLAQRLRGELDLIVATALAADPARRYPSVAALAADLQAHLHGRPVSARPASAIYKTKKFLLRHRAGVAAAVLVLLTGVAGVAATWRESARANAAAAEALQQAQRTAAVKDFLLALFAGVSPDESKGRAVGARELIERGEARLAETLATHPELKSELSTALAGAYRQLGALERAFQLADQAVAAGAGGDLAAAARLERARVQQAQGLFDGAESDLRRVLGDSAAADSHTAARLQLVDLLVEKGQPAAARQALDEALAGAAAGAAAGTAPAARLRMLAALGPVQFSAGDVAGAETSLREALQLARTAHGEKHTQTARIEHDLAVILLQRGATEEAAQLLAGAEATRQQLLGEHHPDLAQTRFNLAVARQRLGDVAAATALYQRALENQRRSLGPDHPDVANSLNSLALLAWSQGDADTAIARLQEALDVAQRSQGGAHPSVATMLGTLSGFERYAGRLDAALSHARQGLALARTGLGETHYLVGVALVGLASSQNELGDGEAAAASYREGLPILDAALGNRHPDTLQARAAYADLLLSLGDRAGAQRESDQVQAALGELPAGHPRRARLELVALRLHVAAHECAQAEDGLAAAAASLAKGGSALLPDLASAQLLLARCQTETGNSAAAQTRSAAQATLARLPYLPRRLRAERG</sequence>
<dbReference type="SMART" id="SM00220">
    <property type="entry name" value="S_TKc"/>
    <property type="match status" value="1"/>
</dbReference>
<dbReference type="PANTHER" id="PTHR43289">
    <property type="entry name" value="MITOGEN-ACTIVATED PROTEIN KINASE KINASE KINASE 20-RELATED"/>
    <property type="match status" value="1"/>
</dbReference>
<dbReference type="InterPro" id="IPR000719">
    <property type="entry name" value="Prot_kinase_dom"/>
</dbReference>
<dbReference type="Pfam" id="PF13424">
    <property type="entry name" value="TPR_12"/>
    <property type="match status" value="3"/>
</dbReference>
<comment type="caution">
    <text evidence="7">The sequence shown here is derived from an EMBL/GenBank/DDBJ whole genome shotgun (WGS) entry which is preliminary data.</text>
</comment>
<dbReference type="PROSITE" id="PS00107">
    <property type="entry name" value="PROTEIN_KINASE_ATP"/>
    <property type="match status" value="1"/>
</dbReference>
<organism evidence="7 8">
    <name type="scientific">Tahibacter harae</name>
    <dbReference type="NCBI Taxonomy" id="2963937"/>
    <lineage>
        <taxon>Bacteria</taxon>
        <taxon>Pseudomonadati</taxon>
        <taxon>Pseudomonadota</taxon>
        <taxon>Gammaproteobacteria</taxon>
        <taxon>Lysobacterales</taxon>
        <taxon>Rhodanobacteraceae</taxon>
        <taxon>Tahibacter</taxon>
    </lineage>
</organism>
<evidence type="ECO:0000256" key="2">
    <source>
        <dbReference type="ARBA" id="ARBA00022741"/>
    </source>
</evidence>
<evidence type="ECO:0000256" key="4">
    <source>
        <dbReference type="ARBA" id="ARBA00022840"/>
    </source>
</evidence>
<dbReference type="EMBL" id="JANFQO010000004">
    <property type="protein sequence ID" value="MCQ4164184.1"/>
    <property type="molecule type" value="Genomic_DNA"/>
</dbReference>
<dbReference type="Proteomes" id="UP001165498">
    <property type="component" value="Unassembled WGS sequence"/>
</dbReference>
<reference evidence="7" key="1">
    <citation type="submission" date="2022-07" db="EMBL/GenBank/DDBJ databases">
        <title>Tahibacter sp., a new gammaproteobacterium isolated from the silt sample collected at pig farm.</title>
        <authorList>
            <person name="Chen H."/>
        </authorList>
    </citation>
    <scope>NUCLEOTIDE SEQUENCE</scope>
    <source>
        <strain evidence="7">P2K</strain>
    </source>
</reference>
<dbReference type="PROSITE" id="PS00108">
    <property type="entry name" value="PROTEIN_KINASE_ST"/>
    <property type="match status" value="1"/>
</dbReference>
<feature type="domain" description="Protein kinase" evidence="6">
    <location>
        <begin position="82"/>
        <end position="355"/>
    </location>
</feature>
<keyword evidence="1" id="KW-0808">Transferase</keyword>
<protein>
    <submittedName>
        <fullName evidence="7">Serine/threonine-protein kinase</fullName>
    </submittedName>
</protein>
<gene>
    <name evidence="7" type="ORF">NM961_05615</name>
</gene>
<keyword evidence="8" id="KW-1185">Reference proteome</keyword>
<dbReference type="InterPro" id="IPR019734">
    <property type="entry name" value="TPR_rpt"/>
</dbReference>
<evidence type="ECO:0000256" key="5">
    <source>
        <dbReference type="PROSITE-ProRule" id="PRU10141"/>
    </source>
</evidence>
<dbReference type="RefSeq" id="WP_255912563.1">
    <property type="nucleotide sequence ID" value="NZ_JANFQO010000004.1"/>
</dbReference>
<dbReference type="Gene3D" id="1.25.40.10">
    <property type="entry name" value="Tetratricopeptide repeat domain"/>
    <property type="match status" value="3"/>
</dbReference>
<accession>A0ABT1QPG8</accession>
<dbReference type="GO" id="GO:0016301">
    <property type="term" value="F:kinase activity"/>
    <property type="evidence" value="ECO:0007669"/>
    <property type="project" value="UniProtKB-KW"/>
</dbReference>
<dbReference type="InterPro" id="IPR008271">
    <property type="entry name" value="Ser/Thr_kinase_AS"/>
</dbReference>
<keyword evidence="2 5" id="KW-0547">Nucleotide-binding</keyword>
<feature type="binding site" evidence="5">
    <location>
        <position position="113"/>
    </location>
    <ligand>
        <name>ATP</name>
        <dbReference type="ChEBI" id="CHEBI:30616"/>
    </ligand>
</feature>
<dbReference type="InterPro" id="IPR011990">
    <property type="entry name" value="TPR-like_helical_dom_sf"/>
</dbReference>
<evidence type="ECO:0000256" key="1">
    <source>
        <dbReference type="ARBA" id="ARBA00022679"/>
    </source>
</evidence>
<dbReference type="SUPFAM" id="SSF56112">
    <property type="entry name" value="Protein kinase-like (PK-like)"/>
    <property type="match status" value="1"/>
</dbReference>
<dbReference type="InterPro" id="IPR017441">
    <property type="entry name" value="Protein_kinase_ATP_BS"/>
</dbReference>
<dbReference type="SMART" id="SM00028">
    <property type="entry name" value="TPR"/>
    <property type="match status" value="5"/>
</dbReference>